<evidence type="ECO:0000313" key="1">
    <source>
        <dbReference type="EMBL" id="CAD7228146.1"/>
    </source>
</evidence>
<gene>
    <name evidence="1" type="ORF">CTOB1V02_LOCUS6035</name>
</gene>
<protein>
    <submittedName>
        <fullName evidence="1">Uncharacterized protein</fullName>
    </submittedName>
</protein>
<organism evidence="1">
    <name type="scientific">Cyprideis torosa</name>
    <dbReference type="NCBI Taxonomy" id="163714"/>
    <lineage>
        <taxon>Eukaryota</taxon>
        <taxon>Metazoa</taxon>
        <taxon>Ecdysozoa</taxon>
        <taxon>Arthropoda</taxon>
        <taxon>Crustacea</taxon>
        <taxon>Oligostraca</taxon>
        <taxon>Ostracoda</taxon>
        <taxon>Podocopa</taxon>
        <taxon>Podocopida</taxon>
        <taxon>Cytherocopina</taxon>
        <taxon>Cytheroidea</taxon>
        <taxon>Cytherideidae</taxon>
        <taxon>Cyprideis</taxon>
    </lineage>
</organism>
<reference evidence="1" key="1">
    <citation type="submission" date="2020-11" db="EMBL/GenBank/DDBJ databases">
        <authorList>
            <person name="Tran Van P."/>
        </authorList>
    </citation>
    <scope>NUCLEOTIDE SEQUENCE</scope>
</reference>
<name>A0A7R8WAR9_9CRUS</name>
<accession>A0A7R8WAR9</accession>
<dbReference type="AlphaFoldDB" id="A0A7R8WAR9"/>
<dbReference type="EMBL" id="OB661405">
    <property type="protein sequence ID" value="CAD7228146.1"/>
    <property type="molecule type" value="Genomic_DNA"/>
</dbReference>
<sequence>MDRKDKLQALDSKHACPWRAVCWIIGSIDLGFTICLAVLLILTGIEPLEIGILAIVVVSISFPFALVLIWGAVYDCKGAYIPYVVWKPFHVCFMVALSVLSAMEASDEKEDQKIIWMVVMALVRGIISLYYMFTFVWVLLALVFQRSPFCIMTGEIGATHPEYVVAGVDGPKEPLDATAETASVESPEFHLVPSGLSKYQEEYRFPVLVGPQE</sequence>
<proteinExistence type="predicted"/>